<dbReference type="EMBL" id="JAMQOP010000001">
    <property type="protein sequence ID" value="MDS0297527.1"/>
    <property type="molecule type" value="Genomic_DNA"/>
</dbReference>
<organism evidence="1 2">
    <name type="scientific">Halogeometricum salsisoli</name>
    <dbReference type="NCBI Taxonomy" id="2950536"/>
    <lineage>
        <taxon>Archaea</taxon>
        <taxon>Methanobacteriati</taxon>
        <taxon>Methanobacteriota</taxon>
        <taxon>Stenosarchaea group</taxon>
        <taxon>Halobacteria</taxon>
        <taxon>Halobacteriales</taxon>
        <taxon>Haloferacaceae</taxon>
        <taxon>Halogeometricum</taxon>
    </lineage>
</organism>
<evidence type="ECO:0000313" key="1">
    <source>
        <dbReference type="EMBL" id="MDS0297527.1"/>
    </source>
</evidence>
<keyword evidence="2" id="KW-1185">Reference proteome</keyword>
<proteinExistence type="predicted"/>
<dbReference type="RefSeq" id="WP_310922338.1">
    <property type="nucleotide sequence ID" value="NZ_JAMQOP010000001.1"/>
</dbReference>
<comment type="caution">
    <text evidence="1">The sequence shown here is derived from an EMBL/GenBank/DDBJ whole genome shotgun (WGS) entry which is preliminary data.</text>
</comment>
<dbReference type="Proteomes" id="UP001257060">
    <property type="component" value="Unassembled WGS sequence"/>
</dbReference>
<evidence type="ECO:0000313" key="2">
    <source>
        <dbReference type="Proteomes" id="UP001257060"/>
    </source>
</evidence>
<dbReference type="InterPro" id="IPR036388">
    <property type="entry name" value="WH-like_DNA-bd_sf"/>
</dbReference>
<accession>A0ABU2G9N5</accession>
<dbReference type="Gene3D" id="1.10.10.10">
    <property type="entry name" value="Winged helix-like DNA-binding domain superfamily/Winged helix DNA-binding domain"/>
    <property type="match status" value="1"/>
</dbReference>
<sequence>MSMATDIAIATDKDHADILADVVGHPAGAPTVEELDYMCPNFDAEEIRRHLSTLQRAGIVQISELESVSSPSGSPTQFVKLTNDARERLNAEGLFPQEAWQRQYTAVEKPPRIKELEALPRPQS</sequence>
<protein>
    <submittedName>
        <fullName evidence="1">ArsR family transcriptional regulator</fullName>
    </submittedName>
</protein>
<reference evidence="1 2" key="1">
    <citation type="submission" date="2022-06" db="EMBL/GenBank/DDBJ databases">
        <title>Halogeometricum sp. a new haloarchaeum isolate from saline soil.</title>
        <authorList>
            <person name="Strakova D."/>
            <person name="Galisteo C."/>
            <person name="Sanchez-Porro C."/>
            <person name="Ventosa A."/>
        </authorList>
    </citation>
    <scope>NUCLEOTIDE SEQUENCE [LARGE SCALE GENOMIC DNA]</scope>
    <source>
        <strain evidence="1 2">S1BR25-6</strain>
    </source>
</reference>
<name>A0ABU2G9N5_9EURY</name>
<gene>
    <name evidence="1" type="ORF">NDI76_02070</name>
</gene>